<dbReference type="InterPro" id="IPR016181">
    <property type="entry name" value="Acyl_CoA_acyltransferase"/>
</dbReference>
<dbReference type="EC" id="2.3.1.254" evidence="4"/>
<dbReference type="GO" id="GO:0031416">
    <property type="term" value="C:NatB complex"/>
    <property type="evidence" value="ECO:0007669"/>
    <property type="project" value="TreeGrafter"/>
</dbReference>
<dbReference type="EMBL" id="CP119958">
    <property type="protein sequence ID" value="WFD38105.1"/>
    <property type="molecule type" value="Genomic_DNA"/>
</dbReference>
<dbReference type="Gene3D" id="3.40.630.30">
    <property type="match status" value="1"/>
</dbReference>
<reference evidence="4" key="1">
    <citation type="submission" date="2023-03" db="EMBL/GenBank/DDBJ databases">
        <title>Mating type loci evolution in Malassezia.</title>
        <authorList>
            <person name="Coelho M.A."/>
        </authorList>
    </citation>
    <scope>NUCLEOTIDE SEQUENCE</scope>
    <source>
        <strain evidence="4">CBS 9431</strain>
    </source>
</reference>
<proteinExistence type="predicted"/>
<dbReference type="GO" id="GO:0120518">
    <property type="term" value="F:protein N-terminal-methionine acetyltransferase activity"/>
    <property type="evidence" value="ECO:0007669"/>
    <property type="project" value="UniProtKB-EC"/>
</dbReference>
<dbReference type="AlphaFoldDB" id="A0AAF0EZV6"/>
<feature type="domain" description="N-acetyltransferase" evidence="3">
    <location>
        <begin position="2"/>
        <end position="167"/>
    </location>
</feature>
<evidence type="ECO:0000256" key="2">
    <source>
        <dbReference type="ARBA" id="ARBA00023315"/>
    </source>
</evidence>
<evidence type="ECO:0000313" key="5">
    <source>
        <dbReference type="Proteomes" id="UP001217754"/>
    </source>
</evidence>
<dbReference type="Pfam" id="PF00583">
    <property type="entry name" value="Acetyltransf_1"/>
    <property type="match status" value="1"/>
</dbReference>
<dbReference type="SUPFAM" id="SSF55729">
    <property type="entry name" value="Acyl-CoA N-acyltransferases (Nat)"/>
    <property type="match status" value="1"/>
</dbReference>
<dbReference type="InterPro" id="IPR051646">
    <property type="entry name" value="NatB_acetyltransferase_subunit"/>
</dbReference>
<dbReference type="InterPro" id="IPR000182">
    <property type="entry name" value="GNAT_dom"/>
</dbReference>
<evidence type="ECO:0000259" key="3">
    <source>
        <dbReference type="PROSITE" id="PS51186"/>
    </source>
</evidence>
<keyword evidence="2 4" id="KW-0012">Acyltransferase</keyword>
<dbReference type="PANTHER" id="PTHR45910">
    <property type="entry name" value="N-ALPHA-ACETYLTRANSFERASE 20"/>
    <property type="match status" value="1"/>
</dbReference>
<accession>A0AAF0EZV6</accession>
<organism evidence="4 5">
    <name type="scientific">Malassezia japonica</name>
    <dbReference type="NCBI Taxonomy" id="223818"/>
    <lineage>
        <taxon>Eukaryota</taxon>
        <taxon>Fungi</taxon>
        <taxon>Dikarya</taxon>
        <taxon>Basidiomycota</taxon>
        <taxon>Ustilaginomycotina</taxon>
        <taxon>Malasseziomycetes</taxon>
        <taxon>Malasseziales</taxon>
        <taxon>Malasseziaceae</taxon>
        <taxon>Malassezia</taxon>
    </lineage>
</organism>
<keyword evidence="5" id="KW-1185">Reference proteome</keyword>
<name>A0AAF0EZV6_9BASI</name>
<dbReference type="PROSITE" id="PS51186">
    <property type="entry name" value="GNAT"/>
    <property type="match status" value="1"/>
</dbReference>
<dbReference type="CDD" id="cd04301">
    <property type="entry name" value="NAT_SF"/>
    <property type="match status" value="1"/>
</dbReference>
<evidence type="ECO:0000256" key="1">
    <source>
        <dbReference type="ARBA" id="ARBA00022679"/>
    </source>
</evidence>
<gene>
    <name evidence="4" type="primary">naa20</name>
    <name evidence="4" type="ORF">MJAP1_001053</name>
</gene>
<keyword evidence="1 4" id="KW-0808">Transferase</keyword>
<protein>
    <submittedName>
        <fullName evidence="4">N-terminal methionine N(Alpha)-acetyltransferase NatB</fullName>
        <ecNumber evidence="4">2.3.1.254</ecNumber>
    </submittedName>
</protein>
<dbReference type="GeneID" id="85224702"/>
<evidence type="ECO:0000313" key="4">
    <source>
        <dbReference type="EMBL" id="WFD38105.1"/>
    </source>
</evidence>
<dbReference type="RefSeq" id="XP_060121002.1">
    <property type="nucleotide sequence ID" value="XM_060265019.1"/>
</dbReference>
<sequence>MTTVRPFAAADLFAFNNVNMDNWTETYSNGFYLNYLAQWPDMALSAVAAHSDRMMGYVLGKTEGRVPAKGRASAEEMTLHGHVTAVTVAPEYRRLGVAQMLMDFFEVVSEHVYHAYFVDLFVRPSNEKAVGMYEKRGYSVYRKVHAYYRGSAPGAMEDGFDMRKPLPRDAKGQTVRKNGTYVC</sequence>
<dbReference type="Proteomes" id="UP001217754">
    <property type="component" value="Chromosome 1"/>
</dbReference>
<dbReference type="PANTHER" id="PTHR45910:SF1">
    <property type="entry name" value="N-ALPHA-ACETYLTRANSFERASE 20"/>
    <property type="match status" value="1"/>
</dbReference>